<accession>F6GZ68</accession>
<organism evidence="1 2">
    <name type="scientific">Vitis vinifera</name>
    <name type="common">Grape</name>
    <dbReference type="NCBI Taxonomy" id="29760"/>
    <lineage>
        <taxon>Eukaryota</taxon>
        <taxon>Viridiplantae</taxon>
        <taxon>Streptophyta</taxon>
        <taxon>Embryophyta</taxon>
        <taxon>Tracheophyta</taxon>
        <taxon>Spermatophyta</taxon>
        <taxon>Magnoliopsida</taxon>
        <taxon>eudicotyledons</taxon>
        <taxon>Gunneridae</taxon>
        <taxon>Pentapetalae</taxon>
        <taxon>rosids</taxon>
        <taxon>Vitales</taxon>
        <taxon>Vitaceae</taxon>
        <taxon>Viteae</taxon>
        <taxon>Vitis</taxon>
    </lineage>
</organism>
<sequence length="31" mass="3794">MTKFRMIFAISFILYIRSCIEDLSHRFLANR</sequence>
<reference evidence="2" key="1">
    <citation type="journal article" date="2007" name="Nature">
        <title>The grapevine genome sequence suggests ancestral hexaploidization in major angiosperm phyla.</title>
        <authorList>
            <consortium name="The French-Italian Public Consortium for Grapevine Genome Characterization."/>
            <person name="Jaillon O."/>
            <person name="Aury J.-M."/>
            <person name="Noel B."/>
            <person name="Policriti A."/>
            <person name="Clepet C."/>
            <person name="Casagrande A."/>
            <person name="Choisne N."/>
            <person name="Aubourg S."/>
            <person name="Vitulo N."/>
            <person name="Jubin C."/>
            <person name="Vezzi A."/>
            <person name="Legeai F."/>
            <person name="Hugueney P."/>
            <person name="Dasilva C."/>
            <person name="Horner D."/>
            <person name="Mica E."/>
            <person name="Jublot D."/>
            <person name="Poulain J."/>
            <person name="Bruyere C."/>
            <person name="Billault A."/>
            <person name="Segurens B."/>
            <person name="Gouyvenoux M."/>
            <person name="Ugarte E."/>
            <person name="Cattonaro F."/>
            <person name="Anthouard V."/>
            <person name="Vico V."/>
            <person name="Del Fabbro C."/>
            <person name="Alaux M."/>
            <person name="Di Gaspero G."/>
            <person name="Dumas V."/>
            <person name="Felice N."/>
            <person name="Paillard S."/>
            <person name="Juman I."/>
            <person name="Moroldo M."/>
            <person name="Scalabrin S."/>
            <person name="Canaguier A."/>
            <person name="Le Clainche I."/>
            <person name="Malacrida G."/>
            <person name="Durand E."/>
            <person name="Pesole G."/>
            <person name="Laucou V."/>
            <person name="Chatelet P."/>
            <person name="Merdinoglu D."/>
            <person name="Delledonne M."/>
            <person name="Pezzotti M."/>
            <person name="Lecharny A."/>
            <person name="Scarpelli C."/>
            <person name="Artiguenave F."/>
            <person name="Pe M.E."/>
            <person name="Valle G."/>
            <person name="Morgante M."/>
            <person name="Caboche M."/>
            <person name="Adam-Blondon A.-F."/>
            <person name="Weissenbach J."/>
            <person name="Quetier F."/>
            <person name="Wincker P."/>
        </authorList>
    </citation>
    <scope>NUCLEOTIDE SEQUENCE [LARGE SCALE GENOMIC DNA]</scope>
    <source>
        <strain evidence="2">cv. Pinot noir / PN40024</strain>
    </source>
</reference>
<evidence type="ECO:0000313" key="2">
    <source>
        <dbReference type="Proteomes" id="UP000009183"/>
    </source>
</evidence>
<dbReference type="Proteomes" id="UP000009183">
    <property type="component" value="Unassembled WGS sequence, unordered"/>
</dbReference>
<dbReference type="InParanoid" id="F6GZ68"/>
<name>F6GZ68_VITVI</name>
<keyword evidence="2" id="KW-1185">Reference proteome</keyword>
<evidence type="ECO:0000313" key="1">
    <source>
        <dbReference type="EMBL" id="CCB45254.1"/>
    </source>
</evidence>
<dbReference type="AlphaFoldDB" id="F6GZ68"/>
<dbReference type="PaxDb" id="29760-VIT_00s0251g00060.t01"/>
<dbReference type="EMBL" id="FN594988">
    <property type="protein sequence ID" value="CCB45254.1"/>
    <property type="molecule type" value="Genomic_DNA"/>
</dbReference>
<proteinExistence type="predicted"/>
<gene>
    <name evidence="1" type="ORF">VIT_00s0251g00060</name>
</gene>
<dbReference type="HOGENOM" id="CLU_3400237_0_0_1"/>
<protein>
    <submittedName>
        <fullName evidence="1">Uncharacterized protein</fullName>
    </submittedName>
</protein>